<evidence type="ECO:0000256" key="4">
    <source>
        <dbReference type="ARBA" id="ARBA00023125"/>
    </source>
</evidence>
<evidence type="ECO:0000259" key="7">
    <source>
        <dbReference type="PROSITE" id="PS51000"/>
    </source>
</evidence>
<reference evidence="8 9" key="1">
    <citation type="submission" date="2020-07" db="EMBL/GenBank/DDBJ databases">
        <title>Sequencing the genomes of 1000 actinobacteria strains.</title>
        <authorList>
            <person name="Klenk H.-P."/>
        </authorList>
    </citation>
    <scope>NUCLEOTIDE SEQUENCE [LARGE SCALE GENOMIC DNA]</scope>
    <source>
        <strain evidence="8 9">DSM 22083</strain>
    </source>
</reference>
<feature type="domain" description="HTH deoR-type" evidence="7">
    <location>
        <begin position="3"/>
        <end position="58"/>
    </location>
</feature>
<keyword evidence="3" id="KW-0805">Transcription regulation</keyword>
<dbReference type="PANTHER" id="PTHR30363:SF4">
    <property type="entry name" value="GLYCEROL-3-PHOSPHATE REGULON REPRESSOR"/>
    <property type="match status" value="1"/>
</dbReference>
<evidence type="ECO:0000256" key="3">
    <source>
        <dbReference type="ARBA" id="ARBA00023015"/>
    </source>
</evidence>
<dbReference type="InterPro" id="IPR036388">
    <property type="entry name" value="WH-like_DNA-bd_sf"/>
</dbReference>
<protein>
    <recommendedName>
        <fullName evidence="1">Lactose phosphotransferase system repressor</fullName>
    </recommendedName>
</protein>
<proteinExistence type="predicted"/>
<dbReference type="GO" id="GO:0003677">
    <property type="term" value="F:DNA binding"/>
    <property type="evidence" value="ECO:0007669"/>
    <property type="project" value="UniProtKB-KW"/>
</dbReference>
<dbReference type="Pfam" id="PF08220">
    <property type="entry name" value="HTH_DeoR"/>
    <property type="match status" value="1"/>
</dbReference>
<dbReference type="PRINTS" id="PR00037">
    <property type="entry name" value="HTHLACR"/>
</dbReference>
<evidence type="ECO:0000313" key="8">
    <source>
        <dbReference type="EMBL" id="NYE71231.1"/>
    </source>
</evidence>
<dbReference type="InterPro" id="IPR037171">
    <property type="entry name" value="NagB/RpiA_transferase-like"/>
</dbReference>
<evidence type="ECO:0000313" key="9">
    <source>
        <dbReference type="Proteomes" id="UP000569914"/>
    </source>
</evidence>
<keyword evidence="5" id="KW-0804">Transcription</keyword>
<dbReference type="SMART" id="SM01134">
    <property type="entry name" value="DeoRC"/>
    <property type="match status" value="1"/>
</dbReference>
<keyword evidence="9" id="KW-1185">Reference proteome</keyword>
<dbReference type="InterPro" id="IPR001034">
    <property type="entry name" value="DeoR_HTH"/>
</dbReference>
<evidence type="ECO:0000256" key="2">
    <source>
        <dbReference type="ARBA" id="ARBA00022491"/>
    </source>
</evidence>
<dbReference type="InterPro" id="IPR050313">
    <property type="entry name" value="Carb_Metab_HTH_regulators"/>
</dbReference>
<dbReference type="Proteomes" id="UP000569914">
    <property type="component" value="Unassembled WGS sequence"/>
</dbReference>
<dbReference type="Gene3D" id="3.40.50.1360">
    <property type="match status" value="1"/>
</dbReference>
<keyword evidence="4" id="KW-0238">DNA-binding</keyword>
<evidence type="ECO:0000256" key="1">
    <source>
        <dbReference type="ARBA" id="ARBA00021390"/>
    </source>
</evidence>
<name>A0A7Y9I6L2_9ACTN</name>
<gene>
    <name evidence="8" type="ORF">BKA15_002560</name>
</gene>
<dbReference type="PROSITE" id="PS00894">
    <property type="entry name" value="HTH_DEOR_1"/>
    <property type="match status" value="1"/>
</dbReference>
<dbReference type="InterPro" id="IPR018356">
    <property type="entry name" value="Tscrpt_reg_HTH_DeoR_CS"/>
</dbReference>
<dbReference type="EMBL" id="JACCBU010000001">
    <property type="protein sequence ID" value="NYE71231.1"/>
    <property type="molecule type" value="Genomic_DNA"/>
</dbReference>
<dbReference type="PROSITE" id="PS51000">
    <property type="entry name" value="HTH_DEOR_2"/>
    <property type="match status" value="1"/>
</dbReference>
<evidence type="ECO:0000256" key="5">
    <source>
        <dbReference type="ARBA" id="ARBA00023163"/>
    </source>
</evidence>
<dbReference type="SUPFAM" id="SSF100950">
    <property type="entry name" value="NagB/RpiA/CoA transferase-like"/>
    <property type="match status" value="1"/>
</dbReference>
<dbReference type="PANTHER" id="PTHR30363">
    <property type="entry name" value="HTH-TYPE TRANSCRIPTIONAL REGULATOR SRLR-RELATED"/>
    <property type="match status" value="1"/>
</dbReference>
<organism evidence="8 9">
    <name type="scientific">Microlunatus parietis</name>
    <dbReference type="NCBI Taxonomy" id="682979"/>
    <lineage>
        <taxon>Bacteria</taxon>
        <taxon>Bacillati</taxon>
        <taxon>Actinomycetota</taxon>
        <taxon>Actinomycetes</taxon>
        <taxon>Propionibacteriales</taxon>
        <taxon>Propionibacteriaceae</taxon>
        <taxon>Microlunatus</taxon>
    </lineage>
</organism>
<comment type="caution">
    <text evidence="8">The sequence shown here is derived from an EMBL/GenBank/DDBJ whole genome shotgun (WGS) entry which is preliminary data.</text>
</comment>
<dbReference type="SUPFAM" id="SSF46785">
    <property type="entry name" value="Winged helix' DNA-binding domain"/>
    <property type="match status" value="1"/>
</dbReference>
<dbReference type="RefSeq" id="WP_218871263.1">
    <property type="nucleotide sequence ID" value="NZ_JACCBU010000001.1"/>
</dbReference>
<dbReference type="InterPro" id="IPR014036">
    <property type="entry name" value="DeoR-like_C"/>
</dbReference>
<dbReference type="GO" id="GO:0003700">
    <property type="term" value="F:DNA-binding transcription factor activity"/>
    <property type="evidence" value="ECO:0007669"/>
    <property type="project" value="InterPro"/>
</dbReference>
<evidence type="ECO:0000256" key="6">
    <source>
        <dbReference type="ARBA" id="ARBA00024937"/>
    </source>
</evidence>
<dbReference type="SMART" id="SM00420">
    <property type="entry name" value="HTH_DEOR"/>
    <property type="match status" value="1"/>
</dbReference>
<sequence length="251" mass="26482">MESANRQEVILRGLRDRGRVSVDDLAQELDCSTMTVRRDLDRLAGMGLLRRVHGGAVTGSTADETPYPVRSATAVDAKRRIAAAAAAMISDGETVLVDGGTTALEVARLLHDHRLTVTPLSLQVAAELGRAGGIRLIMPGGDVRPVEQSFVGPLTVHALDTLRFDTAVIGCCGIDAEDGLTGHDLDESAVKAAAIAAARRTVVVADATKWGAGAFVRFHDLSKVTTVITDDAAPTDQTARLAERGIEVQRV</sequence>
<dbReference type="Gene3D" id="1.10.10.10">
    <property type="entry name" value="Winged helix-like DNA-binding domain superfamily/Winged helix DNA-binding domain"/>
    <property type="match status" value="1"/>
</dbReference>
<keyword evidence="2" id="KW-0678">Repressor</keyword>
<accession>A0A7Y9I6L2</accession>
<dbReference type="Pfam" id="PF00455">
    <property type="entry name" value="DeoRC"/>
    <property type="match status" value="1"/>
</dbReference>
<dbReference type="AlphaFoldDB" id="A0A7Y9I6L2"/>
<comment type="function">
    <text evidence="6">Repressor of the lactose catabolism operon. Galactose-6-phosphate is the inducer.</text>
</comment>
<dbReference type="InterPro" id="IPR036390">
    <property type="entry name" value="WH_DNA-bd_sf"/>
</dbReference>